<dbReference type="InterPro" id="IPR030966">
    <property type="entry name" value="Mod_pep_cyc"/>
</dbReference>
<dbReference type="PANTHER" id="PTHR43081:SF1">
    <property type="entry name" value="ADENYLATE CYCLASE, TERMINAL-DIFFERENTIATION SPECIFIC"/>
    <property type="match status" value="1"/>
</dbReference>
<evidence type="ECO:0000259" key="1">
    <source>
        <dbReference type="PROSITE" id="PS50125"/>
    </source>
</evidence>
<accession>A0AAW3ZIF7</accession>
<dbReference type="SUPFAM" id="SSF48452">
    <property type="entry name" value="TPR-like"/>
    <property type="match status" value="1"/>
</dbReference>
<dbReference type="GO" id="GO:0004016">
    <property type="term" value="F:adenylate cyclase activity"/>
    <property type="evidence" value="ECO:0007669"/>
    <property type="project" value="UniProtKB-ARBA"/>
</dbReference>
<dbReference type="Proteomes" id="UP000613768">
    <property type="component" value="Unassembled WGS sequence"/>
</dbReference>
<dbReference type="InterPro" id="IPR011990">
    <property type="entry name" value="TPR-like_helical_dom_sf"/>
</dbReference>
<dbReference type="GO" id="GO:0035556">
    <property type="term" value="P:intracellular signal transduction"/>
    <property type="evidence" value="ECO:0007669"/>
    <property type="project" value="InterPro"/>
</dbReference>
<dbReference type="InterPro" id="IPR029787">
    <property type="entry name" value="Nucleotide_cyclase"/>
</dbReference>
<feature type="domain" description="Guanylate cyclase" evidence="1">
    <location>
        <begin position="1"/>
        <end position="124"/>
    </location>
</feature>
<dbReference type="EMBL" id="JACYTR010000012">
    <property type="protein sequence ID" value="MBD8525781.1"/>
    <property type="molecule type" value="Genomic_DNA"/>
</dbReference>
<sequence length="808" mass="88434">MLICDLAESTALIERLGDHRATELIRRHDQLARDTLHRHQGREIDKTDGFLLLFERPIQAVAFALEYQGLLTALGQEVGETLAARVGIHVGEVLTWSNLANDVAKGAKPFEVEGLTKAIAARLMSLARAGQVLLSEAAYHPAMRAATELGGSDELRWVRHGDYRLQGVSRPQCVFEVSRRSGTALGAPIAALKARPVRRWRQPLSLVLLAICGIALLYWSVRPEPAIAFAERDWLVLADLNNQSGDPRFDRALDTAVRIGLEQSPHINLVSPHKLRQTLQLMRQPADARIDRELGSQLTRRSGARALLLPTLAEVSGQLRYTTELVDPLSGTTVYSHFVDASDEAQLLRGIDSALDRVRSDLGESIESIERDTLTLDRLTSGNIDALRDYALAQEAKSRSQMALAGELLNQALKLDPEFAMAMSLQAVLRFMEGDLTGAAAKVDEAKSLSSRLSPWEQNHLDAVSALYSGSADTVTKWRALAARFPDRHSAHHTLSMALAADNAIESALQAIQPALDPISHGYRNSQYQAAVFELWRGRVEAALALFRSAEEAGVAGDISAYALAELASGNAERGLQLLQAGKQAESAEHAARNALAEVSIQIQRGELAAARAGLSALSAQHADLSAELNVEIALALASYDCLIARKPLPPARAEPGASNRGEQQRWRFRQALRQAVALHCADSAPSPALARADDDSLATVLALDWLQAEQRLQAGQARQMLDESAAKLDRNELWLLRHARRRAFELLGDPAGVEREARWLEQHAARSLVEFSEHYAALDLINGLFLQRDHQPRMALHSNEQTSGPPQ</sequence>
<reference evidence="2 3" key="1">
    <citation type="submission" date="2020-09" db="EMBL/GenBank/DDBJ databases">
        <title>Pseudoxanthomonas sp. CAU 1598 isolated from sand of Yaerae Beach.</title>
        <authorList>
            <person name="Kim W."/>
        </authorList>
    </citation>
    <scope>NUCLEOTIDE SEQUENCE [LARGE SCALE GENOMIC DNA]</scope>
    <source>
        <strain evidence="2 3">CAU 1598</strain>
    </source>
</reference>
<dbReference type="SUPFAM" id="SSF55073">
    <property type="entry name" value="Nucleotide cyclase"/>
    <property type="match status" value="1"/>
</dbReference>
<dbReference type="GO" id="GO:0009190">
    <property type="term" value="P:cyclic nucleotide biosynthetic process"/>
    <property type="evidence" value="ECO:0007669"/>
    <property type="project" value="InterPro"/>
</dbReference>
<keyword evidence="3" id="KW-1185">Reference proteome</keyword>
<dbReference type="InterPro" id="IPR050697">
    <property type="entry name" value="Adenylyl/Guanylyl_Cyclase_3/4"/>
</dbReference>
<dbReference type="PROSITE" id="PS50125">
    <property type="entry name" value="GUANYLATE_CYCLASE_2"/>
    <property type="match status" value="1"/>
</dbReference>
<gene>
    <name evidence="2" type="ORF">IFO71_08490</name>
</gene>
<dbReference type="PANTHER" id="PTHR43081">
    <property type="entry name" value="ADENYLATE CYCLASE, TERMINAL-DIFFERENTIATION SPECIFIC-RELATED"/>
    <property type="match status" value="1"/>
</dbReference>
<dbReference type="NCBIfam" id="TIGR04510">
    <property type="entry name" value="mod_pep_cyc"/>
    <property type="match status" value="1"/>
</dbReference>
<proteinExistence type="predicted"/>
<dbReference type="AlphaFoldDB" id="A0AAW3ZIF7"/>
<dbReference type="InterPro" id="IPR001054">
    <property type="entry name" value="A/G_cyclase"/>
</dbReference>
<protein>
    <submittedName>
        <fullName evidence="2">Peptide modification system cyclase</fullName>
    </submittedName>
</protein>
<name>A0AAW3ZIF7_9GAMM</name>
<dbReference type="Gene3D" id="3.30.70.1230">
    <property type="entry name" value="Nucleotide cyclase"/>
    <property type="match status" value="1"/>
</dbReference>
<evidence type="ECO:0000313" key="3">
    <source>
        <dbReference type="Proteomes" id="UP000613768"/>
    </source>
</evidence>
<organism evidence="2 3">
    <name type="scientific">Pseudomarimonas arenosa</name>
    <dbReference type="NCBI Taxonomy" id="2774145"/>
    <lineage>
        <taxon>Bacteria</taxon>
        <taxon>Pseudomonadati</taxon>
        <taxon>Pseudomonadota</taxon>
        <taxon>Gammaproteobacteria</taxon>
        <taxon>Lysobacterales</taxon>
        <taxon>Lysobacteraceae</taxon>
        <taxon>Pseudomarimonas</taxon>
    </lineage>
</organism>
<dbReference type="Gene3D" id="1.25.40.10">
    <property type="entry name" value="Tetratricopeptide repeat domain"/>
    <property type="match status" value="1"/>
</dbReference>
<comment type="caution">
    <text evidence="2">The sequence shown here is derived from an EMBL/GenBank/DDBJ whole genome shotgun (WGS) entry which is preliminary data.</text>
</comment>
<evidence type="ECO:0000313" key="2">
    <source>
        <dbReference type="EMBL" id="MBD8525781.1"/>
    </source>
</evidence>
<dbReference type="CDD" id="cd07302">
    <property type="entry name" value="CHD"/>
    <property type="match status" value="1"/>
</dbReference>